<evidence type="ECO:0000259" key="2">
    <source>
        <dbReference type="PROSITE" id="PS50878"/>
    </source>
</evidence>
<feature type="domain" description="Reverse transcriptase" evidence="2">
    <location>
        <begin position="329"/>
        <end position="585"/>
    </location>
</feature>
<dbReference type="Proteomes" id="UP001286313">
    <property type="component" value="Unassembled WGS sequence"/>
</dbReference>
<feature type="region of interest" description="Disordered" evidence="1">
    <location>
        <begin position="1"/>
        <end position="49"/>
    </location>
</feature>
<organism evidence="3 4">
    <name type="scientific">Petrolisthes cinctipes</name>
    <name type="common">Flat porcelain crab</name>
    <dbReference type="NCBI Taxonomy" id="88211"/>
    <lineage>
        <taxon>Eukaryota</taxon>
        <taxon>Metazoa</taxon>
        <taxon>Ecdysozoa</taxon>
        <taxon>Arthropoda</taxon>
        <taxon>Crustacea</taxon>
        <taxon>Multicrustacea</taxon>
        <taxon>Malacostraca</taxon>
        <taxon>Eumalacostraca</taxon>
        <taxon>Eucarida</taxon>
        <taxon>Decapoda</taxon>
        <taxon>Pleocyemata</taxon>
        <taxon>Anomura</taxon>
        <taxon>Galatheoidea</taxon>
        <taxon>Porcellanidae</taxon>
        <taxon>Petrolisthes</taxon>
    </lineage>
</organism>
<comment type="caution">
    <text evidence="3">The sequence shown here is derived from an EMBL/GenBank/DDBJ whole genome shotgun (WGS) entry which is preliminary data.</text>
</comment>
<dbReference type="CDD" id="cd01650">
    <property type="entry name" value="RT_nLTR_like"/>
    <property type="match status" value="1"/>
</dbReference>
<gene>
    <name evidence="3" type="ORF">Pcinc_037636</name>
</gene>
<dbReference type="Pfam" id="PF00078">
    <property type="entry name" value="RVT_1"/>
    <property type="match status" value="1"/>
</dbReference>
<dbReference type="PANTHER" id="PTHR33332">
    <property type="entry name" value="REVERSE TRANSCRIPTASE DOMAIN-CONTAINING PROTEIN"/>
    <property type="match status" value="1"/>
</dbReference>
<keyword evidence="4" id="KW-1185">Reference proteome</keyword>
<dbReference type="AlphaFoldDB" id="A0AAE1BSG8"/>
<protein>
    <recommendedName>
        <fullName evidence="2">Reverse transcriptase domain-containing protein</fullName>
    </recommendedName>
</protein>
<dbReference type="SUPFAM" id="SSF56672">
    <property type="entry name" value="DNA/RNA polymerases"/>
    <property type="match status" value="1"/>
</dbReference>
<reference evidence="3" key="1">
    <citation type="submission" date="2023-10" db="EMBL/GenBank/DDBJ databases">
        <title>Genome assemblies of two species of porcelain crab, Petrolisthes cinctipes and Petrolisthes manimaculis (Anomura: Porcellanidae).</title>
        <authorList>
            <person name="Angst P."/>
        </authorList>
    </citation>
    <scope>NUCLEOTIDE SEQUENCE</scope>
    <source>
        <strain evidence="3">PB745_01</strain>
        <tissue evidence="3">Gill</tissue>
    </source>
</reference>
<proteinExistence type="predicted"/>
<evidence type="ECO:0000313" key="3">
    <source>
        <dbReference type="EMBL" id="KAK3855995.1"/>
    </source>
</evidence>
<sequence>MRRHPRDEGPTSTINEAFANTKGPEFQFTTPTSPSPPTQHDPPSTAPPTPVLNNILTANIEVTKPNYTKVPELPTNFSDLNFFSQYVSWDGLCAFLNSTDWSTSLDHLNPNEQLDLILDTFLKASIQNVPPRSSRNTKSSIIPKDRRLLMRKRGKLRKKLNTTTNNDRFEQLTEQISSINAALVDSTTCELAHKEAMAVKSIKENPKYFYTYAFKKSKIKTPVGPLKEGDKTITDPQEISDIIRKQYETVYSIPLQEKTINCPVDFFMSTDHANQDQQLRNITINTTDIIDAIKTLSNNSAAGPDHIPAIFLKRCAGMVAKPLLIFYQNSLATGIVPQLLRSAKITPVFKGGSRGEAKNYRPIALTSHIIKVLEKIITKKITTYLEDSNKMNDGQHGFRRGRSCLSQLLAHHDRLITSLELNTMIDVVYLDFSKAFDKVDHGVLLHKLRNLGISGELGLWVSAFLTNRTQFVAVSGAMSSVSSVLSGVPQGSVLGPLLFLVHIHDIDSNITNSTVTSFADDTRITKVINTNEDAVLLQNDLEEIYEWANINNMKFNNNKFDHLRYSTTPTHIPNASYEAPDGSIIATQPYVRDLDLRFHEHQRLGRLCNIGRVHPRALTRVKTLKSNSFSIRGPALFNSLPRHLRALTNVTLDQFKARLDQFLQDIPDEPHLPHYYSRAPTNSIIDWLALRRADGDFTHPGEATHRDPGAQHHV</sequence>
<accession>A0AAE1BSG8</accession>
<dbReference type="InterPro" id="IPR000477">
    <property type="entry name" value="RT_dom"/>
</dbReference>
<evidence type="ECO:0000313" key="4">
    <source>
        <dbReference type="Proteomes" id="UP001286313"/>
    </source>
</evidence>
<dbReference type="EMBL" id="JAWQEG010006019">
    <property type="protein sequence ID" value="KAK3855995.1"/>
    <property type="molecule type" value="Genomic_DNA"/>
</dbReference>
<dbReference type="InterPro" id="IPR043502">
    <property type="entry name" value="DNA/RNA_pol_sf"/>
</dbReference>
<name>A0AAE1BSG8_PETCI</name>
<feature type="compositionally biased region" description="Pro residues" evidence="1">
    <location>
        <begin position="33"/>
        <end position="49"/>
    </location>
</feature>
<dbReference type="GO" id="GO:0071897">
    <property type="term" value="P:DNA biosynthetic process"/>
    <property type="evidence" value="ECO:0007669"/>
    <property type="project" value="UniProtKB-ARBA"/>
</dbReference>
<evidence type="ECO:0000256" key="1">
    <source>
        <dbReference type="SAM" id="MobiDB-lite"/>
    </source>
</evidence>
<dbReference type="PROSITE" id="PS50878">
    <property type="entry name" value="RT_POL"/>
    <property type="match status" value="1"/>
</dbReference>